<dbReference type="Gene3D" id="2.60.450.10">
    <property type="entry name" value="Lipopolysaccharide (LPS) transport protein A like domain"/>
    <property type="match status" value="1"/>
</dbReference>
<comment type="subcellular location">
    <subcellularLocation>
        <location evidence="4">Periplasm</location>
    </subcellularLocation>
</comment>
<evidence type="ECO:0000256" key="1">
    <source>
        <dbReference type="ARBA" id="ARBA00022448"/>
    </source>
</evidence>
<dbReference type="InterPro" id="IPR052037">
    <property type="entry name" value="LPS_export_LptA"/>
</dbReference>
<dbReference type="PANTHER" id="PTHR36504">
    <property type="entry name" value="LIPOPOLYSACCHARIDE EXPORT SYSTEM PROTEIN LPTA"/>
    <property type="match status" value="1"/>
</dbReference>
<keyword evidence="3 4" id="KW-0574">Periplasm</keyword>
<protein>
    <recommendedName>
        <fullName evidence="4">Lipopolysaccharide export system protein LptA</fullName>
    </recommendedName>
</protein>
<evidence type="ECO:0000256" key="5">
    <source>
        <dbReference type="SAM" id="MobiDB-lite"/>
    </source>
</evidence>
<comment type="caution">
    <text evidence="7">The sequence shown here is derived from an EMBL/GenBank/DDBJ whole genome shotgun (WGS) entry which is preliminary data.</text>
</comment>
<comment type="subunit">
    <text evidence="4">Component of the lipopolysaccharide transport and assembly complex.</text>
</comment>
<dbReference type="EMBL" id="JBHRTF010000004">
    <property type="protein sequence ID" value="MFC3116320.1"/>
    <property type="molecule type" value="Genomic_DNA"/>
</dbReference>
<dbReference type="InterPro" id="IPR014340">
    <property type="entry name" value="LptA"/>
</dbReference>
<feature type="domain" description="Organic solvent tolerance-like N-terminal" evidence="6">
    <location>
        <begin position="38"/>
        <end position="146"/>
    </location>
</feature>
<evidence type="ECO:0000313" key="8">
    <source>
        <dbReference type="Proteomes" id="UP001595555"/>
    </source>
</evidence>
<organism evidence="7 8">
    <name type="scientific">Cellvibrio fontiphilus</name>
    <dbReference type="NCBI Taxonomy" id="1815559"/>
    <lineage>
        <taxon>Bacteria</taxon>
        <taxon>Pseudomonadati</taxon>
        <taxon>Pseudomonadota</taxon>
        <taxon>Gammaproteobacteria</taxon>
        <taxon>Cellvibrionales</taxon>
        <taxon>Cellvibrionaceae</taxon>
        <taxon>Cellvibrio</taxon>
    </lineage>
</organism>
<dbReference type="InterPro" id="IPR005653">
    <property type="entry name" value="OstA-like_N"/>
</dbReference>
<dbReference type="NCBIfam" id="TIGR03002">
    <property type="entry name" value="outer_YhbN_LptA"/>
    <property type="match status" value="1"/>
</dbReference>
<dbReference type="Pfam" id="PF03968">
    <property type="entry name" value="LptD_N"/>
    <property type="match status" value="1"/>
</dbReference>
<accession>A0ABV7FGH7</accession>
<feature type="region of interest" description="Disordered" evidence="5">
    <location>
        <begin position="166"/>
        <end position="185"/>
    </location>
</feature>
<proteinExistence type="inferred from homology"/>
<dbReference type="PANTHER" id="PTHR36504:SF1">
    <property type="entry name" value="LIPOPOLYSACCHARIDE EXPORT SYSTEM PROTEIN LPTA"/>
    <property type="match status" value="1"/>
</dbReference>
<comment type="similarity">
    <text evidence="4">Belongs to the LptA family.</text>
</comment>
<evidence type="ECO:0000256" key="2">
    <source>
        <dbReference type="ARBA" id="ARBA00022729"/>
    </source>
</evidence>
<evidence type="ECO:0000256" key="4">
    <source>
        <dbReference type="HAMAP-Rule" id="MF_01914"/>
    </source>
</evidence>
<feature type="signal peptide" evidence="4">
    <location>
        <begin position="1"/>
        <end position="25"/>
    </location>
</feature>
<evidence type="ECO:0000256" key="3">
    <source>
        <dbReference type="ARBA" id="ARBA00022764"/>
    </source>
</evidence>
<evidence type="ECO:0000259" key="6">
    <source>
        <dbReference type="Pfam" id="PF03968"/>
    </source>
</evidence>
<gene>
    <name evidence="4 7" type="primary">lptA</name>
    <name evidence="7" type="ORF">ACFODX_12180</name>
</gene>
<keyword evidence="2 4" id="KW-0732">Signal</keyword>
<keyword evidence="8" id="KW-1185">Reference proteome</keyword>
<comment type="function">
    <text evidence="4">Involved in the assembly of lipopolysaccharide (LPS). Required for the translocation of LPS from the inner membrane to the outer membrane. May form a bridge between the inner membrane and the outer membrane, via interactions with LptC and LptD, thereby facilitating LPS transfer across the periplasm.</text>
</comment>
<reference evidence="8" key="1">
    <citation type="journal article" date="2019" name="Int. J. Syst. Evol. Microbiol.">
        <title>The Global Catalogue of Microorganisms (GCM) 10K type strain sequencing project: providing services to taxonomists for standard genome sequencing and annotation.</title>
        <authorList>
            <consortium name="The Broad Institute Genomics Platform"/>
            <consortium name="The Broad Institute Genome Sequencing Center for Infectious Disease"/>
            <person name="Wu L."/>
            <person name="Ma J."/>
        </authorList>
    </citation>
    <scope>NUCLEOTIDE SEQUENCE [LARGE SCALE GENOMIC DNA]</scope>
    <source>
        <strain evidence="8">KCTC 52237</strain>
    </source>
</reference>
<name>A0ABV7FGH7_9GAMM</name>
<feature type="chain" id="PRO_5044928314" description="Lipopolysaccharide export system protein LptA" evidence="4">
    <location>
        <begin position="26"/>
        <end position="185"/>
    </location>
</feature>
<evidence type="ECO:0000313" key="7">
    <source>
        <dbReference type="EMBL" id="MFC3116320.1"/>
    </source>
</evidence>
<keyword evidence="1 4" id="KW-0813">Transport</keyword>
<dbReference type="HAMAP" id="MF_01914">
    <property type="entry name" value="LPS_assembly_LptA"/>
    <property type="match status" value="1"/>
</dbReference>
<dbReference type="RefSeq" id="WP_378119461.1">
    <property type="nucleotide sequence ID" value="NZ_JBHRTF010000004.1"/>
</dbReference>
<dbReference type="Proteomes" id="UP001595555">
    <property type="component" value="Unassembled WGS sequence"/>
</dbReference>
<sequence precursor="true">MNHVKSTFRLLGLVTVLLSAGAAWALPSDKNETIRGSADNLTVDQKNGVATYTGSVEIRQGSLTIKADSIIIHTNADGGVEKMVATGNPAKFQQQPEETQGIVTAAAKQITYTPSNEHLLLVEDASVEQNGAVMSGPHINYDLVKEVMKAEGNTAGEGQRIEIVIPPKSGSASDSQAPSFTPGSN</sequence>
<feature type="compositionally biased region" description="Polar residues" evidence="5">
    <location>
        <begin position="170"/>
        <end position="185"/>
    </location>
</feature>